<name>A0A8X6HA24_TRICU</name>
<evidence type="ECO:0000256" key="2">
    <source>
        <dbReference type="ARBA" id="ARBA00022670"/>
    </source>
</evidence>
<comment type="function">
    <text evidence="7">Zinc metalloprotease. Provoques deadhesion of endothelial cells from cell cultures, and also degradation of fibronectin, fibrinogen and gelatin in vitro. Its role in the venom is not fully understood but it might act as a spreading factor that facilitates diffusion of other venom toxins. Alternatively, it might be involved in the proteolytic processing of other venom toxins or it might play a role in extra-oral digestion of prey.</text>
</comment>
<dbReference type="SMART" id="SM00235">
    <property type="entry name" value="ZnMc"/>
    <property type="match status" value="1"/>
</dbReference>
<keyword evidence="2 8" id="KW-0645">Protease</keyword>
<feature type="domain" description="Peptidase M12A" evidence="10">
    <location>
        <begin position="1"/>
        <end position="193"/>
    </location>
</feature>
<dbReference type="EMBL" id="BMAO01020808">
    <property type="protein sequence ID" value="GFQ70037.1"/>
    <property type="molecule type" value="Genomic_DNA"/>
</dbReference>
<evidence type="ECO:0000256" key="8">
    <source>
        <dbReference type="PROSITE-ProRule" id="PRU01211"/>
    </source>
</evidence>
<comment type="caution">
    <text evidence="8">Lacks conserved residue(s) required for the propagation of feature annotation.</text>
</comment>
<dbReference type="Pfam" id="PF01400">
    <property type="entry name" value="Astacin"/>
    <property type="match status" value="1"/>
</dbReference>
<dbReference type="SUPFAM" id="SSF55486">
    <property type="entry name" value="Metalloproteases ('zincins'), catalytic domain"/>
    <property type="match status" value="1"/>
</dbReference>
<feature type="binding site" evidence="8">
    <location>
        <position position="106"/>
    </location>
    <ligand>
        <name>Zn(2+)</name>
        <dbReference type="ChEBI" id="CHEBI:29105"/>
        <note>catalytic</note>
    </ligand>
</feature>
<dbReference type="InterPro" id="IPR034035">
    <property type="entry name" value="Astacin-like_dom"/>
</dbReference>
<feature type="binding site" evidence="8">
    <location>
        <position position="100"/>
    </location>
    <ligand>
        <name>Zn(2+)</name>
        <dbReference type="ChEBI" id="CHEBI:29105"/>
        <note>catalytic</note>
    </ligand>
</feature>
<feature type="active site" evidence="8">
    <location>
        <position position="97"/>
    </location>
</feature>
<protein>
    <recommendedName>
        <fullName evidence="9">Metalloendopeptidase</fullName>
        <ecNumber evidence="9">3.4.24.-</ecNumber>
    </recommendedName>
</protein>
<dbReference type="PROSITE" id="PS51864">
    <property type="entry name" value="ASTACIN"/>
    <property type="match status" value="1"/>
</dbReference>
<dbReference type="Proteomes" id="UP000887116">
    <property type="component" value="Unassembled WGS sequence"/>
</dbReference>
<evidence type="ECO:0000313" key="12">
    <source>
        <dbReference type="Proteomes" id="UP000887116"/>
    </source>
</evidence>
<dbReference type="Gene3D" id="3.40.390.10">
    <property type="entry name" value="Collagenase (Catalytic Domain)"/>
    <property type="match status" value="1"/>
</dbReference>
<sequence length="193" mass="23199">MACRGWGRQYWKCDEEDGPYRILYKIEPALSYNQRLIESAMEEIENHSRIEFEERYNQRCYLQITKDDGCFFQGVSNCSSRISLGMGCRDFGTILHELMHALGFQHEHNRPDRDDYLIIHRENIDPDGRDQFRKLSPNRYEWIDFEIDYQSVMMYESYAFSRNGNITIQRIDGGIIRKNERLSRMDKEKLRML</sequence>
<dbReference type="GO" id="GO:0004222">
    <property type="term" value="F:metalloendopeptidase activity"/>
    <property type="evidence" value="ECO:0007669"/>
    <property type="project" value="UniProtKB-UniRule"/>
</dbReference>
<accession>A0A8X6HA24</accession>
<dbReference type="PANTHER" id="PTHR10127">
    <property type="entry name" value="DISCOIDIN, CUB, EGF, LAMININ , AND ZINC METALLOPROTEASE DOMAIN CONTAINING"/>
    <property type="match status" value="1"/>
</dbReference>
<dbReference type="OrthoDB" id="291007at2759"/>
<comment type="caution">
    <text evidence="11">The sequence shown here is derived from an EMBL/GenBank/DDBJ whole genome shotgun (WGS) entry which is preliminary data.</text>
</comment>
<dbReference type="InterPro" id="IPR006026">
    <property type="entry name" value="Peptidase_Metallo"/>
</dbReference>
<evidence type="ECO:0000256" key="9">
    <source>
        <dbReference type="RuleBase" id="RU361183"/>
    </source>
</evidence>
<comment type="cofactor">
    <cofactor evidence="8 9">
        <name>Zn(2+)</name>
        <dbReference type="ChEBI" id="CHEBI:29105"/>
    </cofactor>
    <text evidence="8 9">Binds 1 zinc ion per subunit.</text>
</comment>
<dbReference type="PANTHER" id="PTHR10127:SF780">
    <property type="entry name" value="METALLOENDOPEPTIDASE"/>
    <property type="match status" value="1"/>
</dbReference>
<dbReference type="GO" id="GO:0006508">
    <property type="term" value="P:proteolysis"/>
    <property type="evidence" value="ECO:0007669"/>
    <property type="project" value="UniProtKB-KW"/>
</dbReference>
<evidence type="ECO:0000256" key="4">
    <source>
        <dbReference type="ARBA" id="ARBA00022801"/>
    </source>
</evidence>
<keyword evidence="6 8" id="KW-0482">Metalloprotease</keyword>
<reference evidence="11" key="1">
    <citation type="submission" date="2020-07" db="EMBL/GenBank/DDBJ databases">
        <title>Multicomponent nature underlies the extraordinary mechanical properties of spider dragline silk.</title>
        <authorList>
            <person name="Kono N."/>
            <person name="Nakamura H."/>
            <person name="Mori M."/>
            <person name="Yoshida Y."/>
            <person name="Ohtoshi R."/>
            <person name="Malay A.D."/>
            <person name="Moran D.A.P."/>
            <person name="Tomita M."/>
            <person name="Numata K."/>
            <person name="Arakawa K."/>
        </authorList>
    </citation>
    <scope>NUCLEOTIDE SEQUENCE</scope>
</reference>
<dbReference type="EC" id="3.4.24.-" evidence="9"/>
<evidence type="ECO:0000256" key="3">
    <source>
        <dbReference type="ARBA" id="ARBA00022723"/>
    </source>
</evidence>
<evidence type="ECO:0000259" key="10">
    <source>
        <dbReference type="PROSITE" id="PS51864"/>
    </source>
</evidence>
<evidence type="ECO:0000256" key="1">
    <source>
        <dbReference type="ARBA" id="ARBA00011245"/>
    </source>
</evidence>
<dbReference type="InterPro" id="IPR001506">
    <property type="entry name" value="Peptidase_M12A"/>
</dbReference>
<evidence type="ECO:0000256" key="7">
    <source>
        <dbReference type="ARBA" id="ARBA00025529"/>
    </source>
</evidence>
<evidence type="ECO:0000256" key="5">
    <source>
        <dbReference type="ARBA" id="ARBA00022833"/>
    </source>
</evidence>
<keyword evidence="5 8" id="KW-0862">Zinc</keyword>
<keyword evidence="3 8" id="KW-0479">Metal-binding</keyword>
<dbReference type="CDD" id="cd04280">
    <property type="entry name" value="ZnMc_astacin_like"/>
    <property type="match status" value="1"/>
</dbReference>
<comment type="subunit">
    <text evidence="1">Monomer.</text>
</comment>
<gene>
    <name evidence="11" type="ORF">TNCT_421711</name>
</gene>
<dbReference type="GO" id="GO:0008270">
    <property type="term" value="F:zinc ion binding"/>
    <property type="evidence" value="ECO:0007669"/>
    <property type="project" value="UniProtKB-UniRule"/>
</dbReference>
<keyword evidence="12" id="KW-1185">Reference proteome</keyword>
<organism evidence="11 12">
    <name type="scientific">Trichonephila clavata</name>
    <name type="common">Joro spider</name>
    <name type="synonym">Nephila clavata</name>
    <dbReference type="NCBI Taxonomy" id="2740835"/>
    <lineage>
        <taxon>Eukaryota</taxon>
        <taxon>Metazoa</taxon>
        <taxon>Ecdysozoa</taxon>
        <taxon>Arthropoda</taxon>
        <taxon>Chelicerata</taxon>
        <taxon>Arachnida</taxon>
        <taxon>Araneae</taxon>
        <taxon>Araneomorphae</taxon>
        <taxon>Entelegynae</taxon>
        <taxon>Araneoidea</taxon>
        <taxon>Nephilidae</taxon>
        <taxon>Trichonephila</taxon>
    </lineage>
</organism>
<proteinExistence type="predicted"/>
<keyword evidence="4 8" id="KW-0378">Hydrolase</keyword>
<dbReference type="AlphaFoldDB" id="A0A8X6HA24"/>
<dbReference type="PRINTS" id="PR00480">
    <property type="entry name" value="ASTACIN"/>
</dbReference>
<evidence type="ECO:0000256" key="6">
    <source>
        <dbReference type="ARBA" id="ARBA00023049"/>
    </source>
</evidence>
<feature type="binding site" evidence="8">
    <location>
        <position position="96"/>
    </location>
    <ligand>
        <name>Zn(2+)</name>
        <dbReference type="ChEBI" id="CHEBI:29105"/>
        <note>catalytic</note>
    </ligand>
</feature>
<evidence type="ECO:0000313" key="11">
    <source>
        <dbReference type="EMBL" id="GFQ70037.1"/>
    </source>
</evidence>
<dbReference type="InterPro" id="IPR024079">
    <property type="entry name" value="MetalloPept_cat_dom_sf"/>
</dbReference>